<dbReference type="Pfam" id="PF11855">
    <property type="entry name" value="DUF3375"/>
    <property type="match status" value="1"/>
</dbReference>
<dbReference type="AlphaFoldDB" id="A0A930VMM4"/>
<organism evidence="1 2">
    <name type="scientific">Nocardioides agariphilus</name>
    <dbReference type="NCBI Taxonomy" id="433664"/>
    <lineage>
        <taxon>Bacteria</taxon>
        <taxon>Bacillati</taxon>
        <taxon>Actinomycetota</taxon>
        <taxon>Actinomycetes</taxon>
        <taxon>Propionibacteriales</taxon>
        <taxon>Nocardioidaceae</taxon>
        <taxon>Nocardioides</taxon>
    </lineage>
</organism>
<evidence type="ECO:0000313" key="2">
    <source>
        <dbReference type="Proteomes" id="UP000660668"/>
    </source>
</evidence>
<name>A0A930VMM4_9ACTN</name>
<dbReference type="Proteomes" id="UP000660668">
    <property type="component" value="Unassembled WGS sequence"/>
</dbReference>
<comment type="caution">
    <text evidence="1">The sequence shown here is derived from an EMBL/GenBank/DDBJ whole genome shotgun (WGS) entry which is preliminary data.</text>
</comment>
<protein>
    <submittedName>
        <fullName evidence="1">DUF3375 domain-containing protein</fullName>
    </submittedName>
</protein>
<reference evidence="1" key="1">
    <citation type="submission" date="2020-11" db="EMBL/GenBank/DDBJ databases">
        <title>Nocardioides cynanchi sp. nov., isolated from soil of rhizosphere of Cynanchum wilfordii.</title>
        <authorList>
            <person name="Lee J.-S."/>
            <person name="Suh M.K."/>
            <person name="Kim J.-S."/>
        </authorList>
    </citation>
    <scope>NUCLEOTIDE SEQUENCE</scope>
    <source>
        <strain evidence="1">KCTC 19276</strain>
    </source>
</reference>
<evidence type="ECO:0000313" key="1">
    <source>
        <dbReference type="EMBL" id="MBF4768391.1"/>
    </source>
</evidence>
<dbReference type="RefSeq" id="WP_194696541.1">
    <property type="nucleotide sequence ID" value="NZ_JADKPO010000013.1"/>
</dbReference>
<sequence length="481" mass="54024">MDYEAIDALRARHPAWRLLRANNASLILSFLGDFFVQNNRGASSASVVAAALDDQLYALNREADGDEGETRFPKDPRAYLEDWSATEAGFLRRFYPAGDDEVHYEATPAFERAYAWVESLKARSFVGTESRLHTIVELLRQIVHGSESDPDLRLAELRRQRDEIDAQIAAVEAGQVPVLDETGVRDRYQQFSSTARDLLSDFREVEENFRGLDRAARERIAAWDGSKGELLADLMGSRSDIAGSDQGRTFQSFYDFLLSESRQDELSDLLSKVSNLAAVEHDDRVRSIHYDWAEAAERAQGTVRQISEQLRRFLDDQVWLENRRVLELVRAVEANALELRADPPAIGLEVDEPGIEISLPFERPLYSSPPASEVESLIPPAEDADLEADLLFNQTFIDSARLAGNIRALLPEHSSALLSDIIAMYPIEQGAAELVGYLALADDDIEVEMDHSDETLLEINDPEDPDHARRIRLAKVTVKRT</sequence>
<proteinExistence type="predicted"/>
<dbReference type="EMBL" id="JADKPO010000013">
    <property type="protein sequence ID" value="MBF4768391.1"/>
    <property type="molecule type" value="Genomic_DNA"/>
</dbReference>
<accession>A0A930VMM4</accession>
<gene>
    <name evidence="1" type="ORF">ISU10_11495</name>
</gene>
<keyword evidence="2" id="KW-1185">Reference proteome</keyword>
<dbReference type="InterPro" id="IPR021804">
    <property type="entry name" value="DUF3375"/>
</dbReference>